<keyword evidence="2" id="KW-0813">Transport</keyword>
<comment type="subcellular location">
    <subcellularLocation>
        <location evidence="1">Cell membrane</location>
        <topology evidence="1">Multi-pass membrane protein</topology>
    </subcellularLocation>
</comment>
<feature type="transmembrane region" description="Helical" evidence="7">
    <location>
        <begin position="241"/>
        <end position="261"/>
    </location>
</feature>
<evidence type="ECO:0000256" key="2">
    <source>
        <dbReference type="ARBA" id="ARBA00022448"/>
    </source>
</evidence>
<evidence type="ECO:0000256" key="7">
    <source>
        <dbReference type="SAM" id="Phobius"/>
    </source>
</evidence>
<evidence type="ECO:0000256" key="1">
    <source>
        <dbReference type="ARBA" id="ARBA00004651"/>
    </source>
</evidence>
<comment type="caution">
    <text evidence="9">The sequence shown here is derived from an EMBL/GenBank/DDBJ whole genome shotgun (WGS) entry which is preliminary data.</text>
</comment>
<dbReference type="GO" id="GO:0005886">
    <property type="term" value="C:plasma membrane"/>
    <property type="evidence" value="ECO:0007669"/>
    <property type="project" value="UniProtKB-SubCell"/>
</dbReference>
<keyword evidence="5 7" id="KW-1133">Transmembrane helix</keyword>
<dbReference type="InterPro" id="IPR051125">
    <property type="entry name" value="ABC-4/HrtB_transporter"/>
</dbReference>
<evidence type="ECO:0000256" key="6">
    <source>
        <dbReference type="ARBA" id="ARBA00023136"/>
    </source>
</evidence>
<evidence type="ECO:0000256" key="3">
    <source>
        <dbReference type="ARBA" id="ARBA00022475"/>
    </source>
</evidence>
<keyword evidence="6 7" id="KW-0472">Membrane</keyword>
<evidence type="ECO:0000313" key="10">
    <source>
        <dbReference type="Proteomes" id="UP000230914"/>
    </source>
</evidence>
<organism evidence="9 10">
    <name type="scientific">Ilumatobacter coccineus</name>
    <dbReference type="NCBI Taxonomy" id="467094"/>
    <lineage>
        <taxon>Bacteria</taxon>
        <taxon>Bacillati</taxon>
        <taxon>Actinomycetota</taxon>
        <taxon>Acidimicrobiia</taxon>
        <taxon>Acidimicrobiales</taxon>
        <taxon>Ilumatobacteraceae</taxon>
        <taxon>Ilumatobacter</taxon>
    </lineage>
</organism>
<feature type="transmembrane region" description="Helical" evidence="7">
    <location>
        <begin position="326"/>
        <end position="345"/>
    </location>
</feature>
<evidence type="ECO:0000256" key="5">
    <source>
        <dbReference type="ARBA" id="ARBA00022989"/>
    </source>
</evidence>
<keyword evidence="3" id="KW-1003">Cell membrane</keyword>
<reference evidence="9 10" key="1">
    <citation type="submission" date="2017-10" db="EMBL/GenBank/DDBJ databases">
        <title>Novel microbial diversity and functional potential in the marine mammal oral microbiome.</title>
        <authorList>
            <person name="Dudek N.K."/>
            <person name="Sun C.L."/>
            <person name="Burstein D."/>
            <person name="Kantor R.S."/>
            <person name="Aliaga Goltsman D.S."/>
            <person name="Bik E.M."/>
            <person name="Thomas B.C."/>
            <person name="Banfield J.F."/>
            <person name="Relman D.A."/>
        </authorList>
    </citation>
    <scope>NUCLEOTIDE SEQUENCE [LARGE SCALE GENOMIC DNA]</scope>
    <source>
        <strain evidence="9">DOLJORAL78_61_10</strain>
    </source>
</reference>
<dbReference type="Pfam" id="PF02687">
    <property type="entry name" value="FtsX"/>
    <property type="match status" value="1"/>
</dbReference>
<evidence type="ECO:0000256" key="4">
    <source>
        <dbReference type="ARBA" id="ARBA00022692"/>
    </source>
</evidence>
<dbReference type="PANTHER" id="PTHR43738:SF1">
    <property type="entry name" value="HEMIN TRANSPORT SYSTEM PERMEASE PROTEIN HRTB-RELATED"/>
    <property type="match status" value="1"/>
</dbReference>
<proteinExistence type="predicted"/>
<dbReference type="EMBL" id="PDSL01000033">
    <property type="protein sequence ID" value="PIE33356.1"/>
    <property type="molecule type" value="Genomic_DNA"/>
</dbReference>
<evidence type="ECO:0000313" key="9">
    <source>
        <dbReference type="EMBL" id="PIE33356.1"/>
    </source>
</evidence>
<dbReference type="Proteomes" id="UP000230914">
    <property type="component" value="Unassembled WGS sequence"/>
</dbReference>
<protein>
    <submittedName>
        <fullName evidence="9">ABC transporter permease</fullName>
    </submittedName>
</protein>
<keyword evidence="4 7" id="KW-0812">Transmembrane</keyword>
<accession>A0A2G6KCD6</accession>
<evidence type="ECO:0000259" key="8">
    <source>
        <dbReference type="Pfam" id="PF02687"/>
    </source>
</evidence>
<gene>
    <name evidence="9" type="ORF">CSA55_02020</name>
</gene>
<name>A0A2G6KCD6_9ACTN</name>
<feature type="transmembrane region" description="Helical" evidence="7">
    <location>
        <begin position="282"/>
        <end position="306"/>
    </location>
</feature>
<dbReference type="InterPro" id="IPR003838">
    <property type="entry name" value="ABC3_permease_C"/>
</dbReference>
<feature type="domain" description="ABC3 transporter permease C-terminal" evidence="8">
    <location>
        <begin position="244"/>
        <end position="353"/>
    </location>
</feature>
<dbReference type="PANTHER" id="PTHR43738">
    <property type="entry name" value="ABC TRANSPORTER, MEMBRANE PROTEIN"/>
    <property type="match status" value="1"/>
</dbReference>
<dbReference type="AlphaFoldDB" id="A0A2G6KCD6"/>
<sequence>MFFTIRDLRVNKGRFALVGSVIALIALMTTLLSGLANGLVDDGISGLRALPLNHLAFGPGAHSTFSRSTLTNDHLEPWLDADGVEASALGVSLVNAQRSDGTTIDIALFGVPTDSFLAPRDEARQALKTRGIVLSHEFLNAGVEIGEELTIVGVDEKLPVLGFTYAGAYGHVDIGFTSLTTWQGLIYGNTPNGRFSAIALRSDDTVALTKLATESGTEVVTKTESYQGSPGYAAEQTTMSLIRVFLLAISALIVGAFFTVWTIQRTRQIGLLKALGASDATVVGELIAQMAIVIVVSTALGALIAIGLGQLASGSAIPFHLEPTPVIQSLVLLIVLGLAGCLAALRRITAVEPIIALGAEG</sequence>